<evidence type="ECO:0000256" key="7">
    <source>
        <dbReference type="ARBA" id="ARBA00022801"/>
    </source>
</evidence>
<dbReference type="GO" id="GO:0008270">
    <property type="term" value="F:zinc ion binding"/>
    <property type="evidence" value="ECO:0007669"/>
    <property type="project" value="UniProtKB-UniRule"/>
</dbReference>
<dbReference type="InterPro" id="IPR050202">
    <property type="entry name" value="Cyt/Deoxycyt_deaminase"/>
</dbReference>
<comment type="caution">
    <text evidence="17">The sequence shown here is derived from an EMBL/GenBank/DDBJ whole genome shotgun (WGS) entry which is preliminary data.</text>
</comment>
<evidence type="ECO:0000256" key="12">
    <source>
        <dbReference type="PIRSR" id="PIRSR606262-1"/>
    </source>
</evidence>
<dbReference type="GO" id="GO:0042802">
    <property type="term" value="F:identical protein binding"/>
    <property type="evidence" value="ECO:0007669"/>
    <property type="project" value="UniProtKB-ARBA"/>
</dbReference>
<evidence type="ECO:0000256" key="13">
    <source>
        <dbReference type="PIRSR" id="PIRSR606262-2"/>
    </source>
</evidence>
<comment type="catalytic activity">
    <reaction evidence="10 15">
        <text>2'-deoxycytidine + H2O + H(+) = 2'-deoxyuridine + NH4(+)</text>
        <dbReference type="Rhea" id="RHEA:13433"/>
        <dbReference type="ChEBI" id="CHEBI:15377"/>
        <dbReference type="ChEBI" id="CHEBI:15378"/>
        <dbReference type="ChEBI" id="CHEBI:15698"/>
        <dbReference type="ChEBI" id="CHEBI:16450"/>
        <dbReference type="ChEBI" id="CHEBI:28938"/>
        <dbReference type="EC" id="3.5.4.5"/>
    </reaction>
</comment>
<organism evidence="17 18">
    <name type="scientific">Bacillus thermozeamaize</name>
    <dbReference type="NCBI Taxonomy" id="230954"/>
    <lineage>
        <taxon>Bacteria</taxon>
        <taxon>Bacillati</taxon>
        <taxon>Bacillota</taxon>
        <taxon>Bacilli</taxon>
        <taxon>Bacillales</taxon>
        <taxon>Bacillaceae</taxon>
        <taxon>Bacillus</taxon>
    </lineage>
</organism>
<evidence type="ECO:0000313" key="17">
    <source>
        <dbReference type="EMBL" id="OUM87467.1"/>
    </source>
</evidence>
<comment type="cofactor">
    <cofactor evidence="1 14 15">
        <name>Zn(2+)</name>
        <dbReference type="ChEBI" id="CHEBI:29105"/>
    </cofactor>
</comment>
<evidence type="ECO:0000256" key="2">
    <source>
        <dbReference type="ARBA" id="ARBA00003949"/>
    </source>
</evidence>
<dbReference type="SUPFAM" id="SSF53927">
    <property type="entry name" value="Cytidine deaminase-like"/>
    <property type="match status" value="1"/>
</dbReference>
<feature type="active site" description="Proton donor" evidence="12">
    <location>
        <position position="55"/>
    </location>
</feature>
<feature type="binding site" evidence="14">
    <location>
        <position position="89"/>
    </location>
    <ligand>
        <name>Zn(2+)</name>
        <dbReference type="ChEBI" id="CHEBI:29105"/>
        <note>catalytic</note>
    </ligand>
</feature>
<feature type="binding site" evidence="14">
    <location>
        <position position="53"/>
    </location>
    <ligand>
        <name>Zn(2+)</name>
        <dbReference type="ChEBI" id="CHEBI:29105"/>
        <note>catalytic</note>
    </ligand>
</feature>
<evidence type="ECO:0000256" key="8">
    <source>
        <dbReference type="ARBA" id="ARBA00022833"/>
    </source>
</evidence>
<dbReference type="EMBL" id="LZRT01000075">
    <property type="protein sequence ID" value="OUM87467.1"/>
    <property type="molecule type" value="Genomic_DNA"/>
</dbReference>
<reference evidence="18" key="1">
    <citation type="submission" date="2016-06" db="EMBL/GenBank/DDBJ databases">
        <authorList>
            <person name="Nascimento L."/>
            <person name="Pereira R.V."/>
            <person name="Martins L.F."/>
            <person name="Quaggio R.B."/>
            <person name="Silva A.M."/>
            <person name="Setubal J.C."/>
        </authorList>
    </citation>
    <scope>NUCLEOTIDE SEQUENCE [LARGE SCALE GENOMIC DNA]</scope>
</reference>
<dbReference type="PANTHER" id="PTHR11644:SF2">
    <property type="entry name" value="CYTIDINE DEAMINASE"/>
    <property type="match status" value="1"/>
</dbReference>
<evidence type="ECO:0000256" key="14">
    <source>
        <dbReference type="PIRSR" id="PIRSR606262-3"/>
    </source>
</evidence>
<dbReference type="NCBIfam" id="NF004064">
    <property type="entry name" value="PRK05578.1"/>
    <property type="match status" value="1"/>
</dbReference>
<sequence length="137" mass="14628">MQEARLLYAAREAMGHAHVPYSGFRVGAAVLCRDGSIVTGCNVENASYGLSMCAERVAIFRAIAEGKRQFLKLAVVADAPEPVSPCGACRQVMAEFFPDEALVVLGNTQGNSTQVKMSELLPRPFSASSFLKGDIST</sequence>
<feature type="domain" description="CMP/dCMP-type deaminase" evidence="16">
    <location>
        <begin position="1"/>
        <end position="128"/>
    </location>
</feature>
<proteinExistence type="inferred from homology"/>
<dbReference type="GO" id="GO:0005829">
    <property type="term" value="C:cytosol"/>
    <property type="evidence" value="ECO:0007669"/>
    <property type="project" value="TreeGrafter"/>
</dbReference>
<accession>A0A1Y3PMU7</accession>
<dbReference type="PANTHER" id="PTHR11644">
    <property type="entry name" value="CYTIDINE DEAMINASE"/>
    <property type="match status" value="1"/>
</dbReference>
<dbReference type="CDD" id="cd01283">
    <property type="entry name" value="cytidine_deaminase"/>
    <property type="match status" value="1"/>
</dbReference>
<gene>
    <name evidence="17" type="ORF">BAA01_12755</name>
</gene>
<evidence type="ECO:0000256" key="11">
    <source>
        <dbReference type="ARBA" id="ARBA00049558"/>
    </source>
</evidence>
<comment type="similarity">
    <text evidence="3 15">Belongs to the cytidine and deoxycytidylate deaminase family.</text>
</comment>
<evidence type="ECO:0000313" key="18">
    <source>
        <dbReference type="Proteomes" id="UP000196475"/>
    </source>
</evidence>
<evidence type="ECO:0000256" key="1">
    <source>
        <dbReference type="ARBA" id="ARBA00001947"/>
    </source>
</evidence>
<evidence type="ECO:0000259" key="16">
    <source>
        <dbReference type="PROSITE" id="PS51747"/>
    </source>
</evidence>
<evidence type="ECO:0000256" key="10">
    <source>
        <dbReference type="ARBA" id="ARBA00049252"/>
    </source>
</evidence>
<dbReference type="GO" id="GO:0004126">
    <property type="term" value="F:cytidine deaminase activity"/>
    <property type="evidence" value="ECO:0007669"/>
    <property type="project" value="UniProtKB-UniRule"/>
</dbReference>
<dbReference type="NCBIfam" id="TIGR01354">
    <property type="entry name" value="cyt_deam_tetra"/>
    <property type="match status" value="1"/>
</dbReference>
<dbReference type="PROSITE" id="PS00903">
    <property type="entry name" value="CYT_DCMP_DEAMINASES_1"/>
    <property type="match status" value="1"/>
</dbReference>
<dbReference type="GO" id="GO:0055086">
    <property type="term" value="P:nucleobase-containing small molecule metabolic process"/>
    <property type="evidence" value="ECO:0007669"/>
    <property type="project" value="UniProtKB-ARBA"/>
</dbReference>
<dbReference type="PROSITE" id="PS51747">
    <property type="entry name" value="CYT_DCMP_DEAMINASES_2"/>
    <property type="match status" value="1"/>
</dbReference>
<name>A0A1Y3PMU7_9BACI</name>
<dbReference type="GO" id="GO:0072527">
    <property type="term" value="P:pyrimidine-containing compound metabolic process"/>
    <property type="evidence" value="ECO:0007669"/>
    <property type="project" value="UniProtKB-ARBA"/>
</dbReference>
<dbReference type="Pfam" id="PF00383">
    <property type="entry name" value="dCMP_cyt_deam_1"/>
    <property type="match status" value="1"/>
</dbReference>
<dbReference type="InterPro" id="IPR016193">
    <property type="entry name" value="Cytidine_deaminase-like"/>
</dbReference>
<keyword evidence="6 14" id="KW-0479">Metal-binding</keyword>
<dbReference type="Gene3D" id="3.40.140.10">
    <property type="entry name" value="Cytidine Deaminase, domain 2"/>
    <property type="match status" value="1"/>
</dbReference>
<dbReference type="Proteomes" id="UP000196475">
    <property type="component" value="Unassembled WGS sequence"/>
</dbReference>
<dbReference type="EC" id="3.5.4.5" evidence="4 15"/>
<keyword evidence="8 14" id="KW-0862">Zinc</keyword>
<evidence type="ECO:0000256" key="3">
    <source>
        <dbReference type="ARBA" id="ARBA00006576"/>
    </source>
</evidence>
<evidence type="ECO:0000256" key="5">
    <source>
        <dbReference type="ARBA" id="ARBA00018266"/>
    </source>
</evidence>
<evidence type="ECO:0000256" key="4">
    <source>
        <dbReference type="ARBA" id="ARBA00012783"/>
    </source>
</evidence>
<feature type="binding site" evidence="13">
    <location>
        <begin position="42"/>
        <end position="48"/>
    </location>
    <ligand>
        <name>substrate</name>
    </ligand>
</feature>
<dbReference type="AlphaFoldDB" id="A0A1Y3PMU7"/>
<dbReference type="InterPro" id="IPR002125">
    <property type="entry name" value="CMP_dCMP_dom"/>
</dbReference>
<comment type="function">
    <text evidence="2 15">This enzyme scavenges exogenous and endogenous cytidine and 2'-deoxycytidine for UMP synthesis.</text>
</comment>
<evidence type="ECO:0000256" key="6">
    <source>
        <dbReference type="ARBA" id="ARBA00022723"/>
    </source>
</evidence>
<dbReference type="FunFam" id="3.40.140.10:FF:000008">
    <property type="entry name" value="Cytidine deaminase"/>
    <property type="match status" value="1"/>
</dbReference>
<comment type="catalytic activity">
    <reaction evidence="11 15">
        <text>cytidine + H2O + H(+) = uridine + NH4(+)</text>
        <dbReference type="Rhea" id="RHEA:16069"/>
        <dbReference type="ChEBI" id="CHEBI:15377"/>
        <dbReference type="ChEBI" id="CHEBI:15378"/>
        <dbReference type="ChEBI" id="CHEBI:16704"/>
        <dbReference type="ChEBI" id="CHEBI:17562"/>
        <dbReference type="ChEBI" id="CHEBI:28938"/>
        <dbReference type="EC" id="3.5.4.5"/>
    </reaction>
</comment>
<feature type="binding site" evidence="14">
    <location>
        <position position="86"/>
    </location>
    <ligand>
        <name>Zn(2+)</name>
        <dbReference type="ChEBI" id="CHEBI:29105"/>
        <note>catalytic</note>
    </ligand>
</feature>
<dbReference type="InterPro" id="IPR006262">
    <property type="entry name" value="Cyt_deam_tetra"/>
</dbReference>
<evidence type="ECO:0000256" key="9">
    <source>
        <dbReference type="ARBA" id="ARBA00032005"/>
    </source>
</evidence>
<keyword evidence="7 15" id="KW-0378">Hydrolase</keyword>
<evidence type="ECO:0000256" key="15">
    <source>
        <dbReference type="RuleBase" id="RU364006"/>
    </source>
</evidence>
<dbReference type="InterPro" id="IPR016192">
    <property type="entry name" value="APOBEC/CMP_deaminase_Zn-bd"/>
</dbReference>
<protein>
    <recommendedName>
        <fullName evidence="5 15">Cytidine deaminase</fullName>
        <ecNumber evidence="4 15">3.5.4.5</ecNumber>
    </recommendedName>
    <alternativeName>
        <fullName evidence="9 15">Cytidine aminohydrolase</fullName>
    </alternativeName>
</protein>